<reference evidence="2 3" key="1">
    <citation type="submission" date="2021-01" db="EMBL/GenBank/DDBJ databases">
        <title>Whole genome shotgun sequence of Actinoplanes deccanensis NBRC 13994.</title>
        <authorList>
            <person name="Komaki H."/>
            <person name="Tamura T."/>
        </authorList>
    </citation>
    <scope>NUCLEOTIDE SEQUENCE [LARGE SCALE GENOMIC DNA]</scope>
    <source>
        <strain evidence="2 3">NBRC 13994</strain>
    </source>
</reference>
<dbReference type="PANTHER" id="PTHR34109:SF1">
    <property type="entry name" value="VOC DOMAIN-CONTAINING PROTEIN"/>
    <property type="match status" value="1"/>
</dbReference>
<comment type="caution">
    <text evidence="2">The sequence shown here is derived from an EMBL/GenBank/DDBJ whole genome shotgun (WGS) entry which is preliminary data.</text>
</comment>
<dbReference type="EMBL" id="BOMI01000087">
    <property type="protein sequence ID" value="GID75928.1"/>
    <property type="molecule type" value="Genomic_DNA"/>
</dbReference>
<dbReference type="PROSITE" id="PS51819">
    <property type="entry name" value="VOC"/>
    <property type="match status" value="1"/>
</dbReference>
<sequence>MLMVGDAYPPFVSPGTAGGTTVGLHVYVDEVDALHERAVAAGATSMQPPTDMFYGDRTIMLRDPFGHLWVFLTHLIDMPVDEIVARGTAIAGGR</sequence>
<accession>A0ABQ3Y7I4</accession>
<evidence type="ECO:0000259" key="1">
    <source>
        <dbReference type="PROSITE" id="PS51819"/>
    </source>
</evidence>
<keyword evidence="3" id="KW-1185">Reference proteome</keyword>
<name>A0ABQ3Y7I4_9ACTN</name>
<evidence type="ECO:0000313" key="3">
    <source>
        <dbReference type="Proteomes" id="UP000609879"/>
    </source>
</evidence>
<dbReference type="InterPro" id="IPR004360">
    <property type="entry name" value="Glyas_Fos-R_dOase_dom"/>
</dbReference>
<gene>
    <name evidence="2" type="ORF">Ade02nite_45690</name>
</gene>
<proteinExistence type="predicted"/>
<organism evidence="2 3">
    <name type="scientific">Paractinoplanes deccanensis</name>
    <dbReference type="NCBI Taxonomy" id="113561"/>
    <lineage>
        <taxon>Bacteria</taxon>
        <taxon>Bacillati</taxon>
        <taxon>Actinomycetota</taxon>
        <taxon>Actinomycetes</taxon>
        <taxon>Micromonosporales</taxon>
        <taxon>Micromonosporaceae</taxon>
        <taxon>Paractinoplanes</taxon>
    </lineage>
</organism>
<dbReference type="Pfam" id="PF00903">
    <property type="entry name" value="Glyoxalase"/>
    <property type="match status" value="1"/>
</dbReference>
<dbReference type="PANTHER" id="PTHR34109">
    <property type="entry name" value="BNAUNNG04460D PROTEIN-RELATED"/>
    <property type="match status" value="1"/>
</dbReference>
<dbReference type="InterPro" id="IPR037523">
    <property type="entry name" value="VOC_core"/>
</dbReference>
<dbReference type="SUPFAM" id="SSF54593">
    <property type="entry name" value="Glyoxalase/Bleomycin resistance protein/Dihydroxybiphenyl dioxygenase"/>
    <property type="match status" value="1"/>
</dbReference>
<dbReference type="Gene3D" id="3.30.720.110">
    <property type="match status" value="1"/>
</dbReference>
<feature type="domain" description="VOC" evidence="1">
    <location>
        <begin position="1"/>
        <end position="74"/>
    </location>
</feature>
<dbReference type="InterPro" id="IPR029068">
    <property type="entry name" value="Glyas_Bleomycin-R_OHBP_Dase"/>
</dbReference>
<dbReference type="Proteomes" id="UP000609879">
    <property type="component" value="Unassembled WGS sequence"/>
</dbReference>
<evidence type="ECO:0000313" key="2">
    <source>
        <dbReference type="EMBL" id="GID75928.1"/>
    </source>
</evidence>
<protein>
    <recommendedName>
        <fullName evidence="1">VOC domain-containing protein</fullName>
    </recommendedName>
</protein>